<organism evidence="2 3">
    <name type="scientific">Croceibacterium selenioxidans</name>
    <dbReference type="NCBI Taxonomy" id="2838833"/>
    <lineage>
        <taxon>Bacteria</taxon>
        <taxon>Pseudomonadati</taxon>
        <taxon>Pseudomonadota</taxon>
        <taxon>Alphaproteobacteria</taxon>
        <taxon>Sphingomonadales</taxon>
        <taxon>Erythrobacteraceae</taxon>
        <taxon>Croceibacterium</taxon>
    </lineage>
</organism>
<sequence length="127" mass="14297">MKKARASLAAAADARIGLDLFDHSYKIVEPQNAFELEARSIAGPPDAVSFDSTDNGQSDDNPITPRRRWRVRLDSVDHESVSRNVADMQLDVADGPMFPDCREINRMPRRATHFWHRKLGSACHTSH</sequence>
<feature type="compositionally biased region" description="Polar residues" evidence="1">
    <location>
        <begin position="50"/>
        <end position="61"/>
    </location>
</feature>
<gene>
    <name evidence="2" type="ORF">KK137_05055</name>
</gene>
<reference evidence="2 3" key="1">
    <citation type="submission" date="2021-05" db="EMBL/GenBank/DDBJ databases">
        <title>Croceibacterium sp. LX-88 genome sequence.</title>
        <authorList>
            <person name="Luo X."/>
        </authorList>
    </citation>
    <scope>NUCLEOTIDE SEQUENCE [LARGE SCALE GENOMIC DNA]</scope>
    <source>
        <strain evidence="2 3">LX-88</strain>
    </source>
</reference>
<comment type="caution">
    <text evidence="2">The sequence shown here is derived from an EMBL/GenBank/DDBJ whole genome shotgun (WGS) entry which is preliminary data.</text>
</comment>
<dbReference type="EMBL" id="JAHFVK010000001">
    <property type="protein sequence ID" value="MBT2133697.1"/>
    <property type="molecule type" value="Genomic_DNA"/>
</dbReference>
<evidence type="ECO:0000313" key="2">
    <source>
        <dbReference type="EMBL" id="MBT2133697.1"/>
    </source>
</evidence>
<evidence type="ECO:0000313" key="3">
    <source>
        <dbReference type="Proteomes" id="UP000811255"/>
    </source>
</evidence>
<dbReference type="Proteomes" id="UP000811255">
    <property type="component" value="Unassembled WGS sequence"/>
</dbReference>
<evidence type="ECO:0000256" key="1">
    <source>
        <dbReference type="SAM" id="MobiDB-lite"/>
    </source>
</evidence>
<dbReference type="RefSeq" id="WP_214535032.1">
    <property type="nucleotide sequence ID" value="NZ_JAHFVK010000001.1"/>
</dbReference>
<protein>
    <submittedName>
        <fullName evidence="2">Uncharacterized protein</fullName>
    </submittedName>
</protein>
<accession>A0ABS5W1R5</accession>
<keyword evidence="3" id="KW-1185">Reference proteome</keyword>
<name>A0ABS5W1R5_9SPHN</name>
<feature type="region of interest" description="Disordered" evidence="1">
    <location>
        <begin position="45"/>
        <end position="64"/>
    </location>
</feature>
<proteinExistence type="predicted"/>